<name>D1PLQ7_9FIRM</name>
<dbReference type="EMBL" id="ACBY02000021">
    <property type="protein sequence ID" value="EFB76355.1"/>
    <property type="molecule type" value="Genomic_DNA"/>
</dbReference>
<accession>D1PLQ7</accession>
<comment type="caution">
    <text evidence="1">The sequence shown here is derived from an EMBL/GenBank/DDBJ whole genome shotgun (WGS) entry which is preliminary data.</text>
</comment>
<reference evidence="1" key="1">
    <citation type="submission" date="2009-12" db="EMBL/GenBank/DDBJ databases">
        <authorList>
            <person name="Weinstock G."/>
            <person name="Sodergren E."/>
            <person name="Clifton S."/>
            <person name="Fulton L."/>
            <person name="Fulton B."/>
            <person name="Courtney L."/>
            <person name="Fronick C."/>
            <person name="Harrison M."/>
            <person name="Strong C."/>
            <person name="Farmer C."/>
            <person name="Delahaunty K."/>
            <person name="Markovic C."/>
            <person name="Hall O."/>
            <person name="Minx P."/>
            <person name="Tomlinson C."/>
            <person name="Mitreva M."/>
            <person name="Nelson J."/>
            <person name="Hou S."/>
            <person name="Wollam A."/>
            <person name="Pepin K.H."/>
            <person name="Johnson M."/>
            <person name="Bhonagiri V."/>
            <person name="Nash W.E."/>
            <person name="Warren W."/>
            <person name="Chinwalla A."/>
            <person name="Mardis E.R."/>
            <person name="Wilson R.K."/>
        </authorList>
    </citation>
    <scope>NUCLEOTIDE SEQUENCE [LARGE SCALE GENOMIC DNA]</scope>
    <source>
        <strain evidence="1">DSM 15176</strain>
    </source>
</reference>
<dbReference type="Proteomes" id="UP000003438">
    <property type="component" value="Unassembled WGS sequence"/>
</dbReference>
<evidence type="ECO:0000313" key="1">
    <source>
        <dbReference type="EMBL" id="EFB76355.1"/>
    </source>
</evidence>
<organism evidence="1 2">
    <name type="scientific">Subdoligranulum variabile DSM 15176</name>
    <dbReference type="NCBI Taxonomy" id="411471"/>
    <lineage>
        <taxon>Bacteria</taxon>
        <taxon>Bacillati</taxon>
        <taxon>Bacillota</taxon>
        <taxon>Clostridia</taxon>
        <taxon>Eubacteriales</taxon>
        <taxon>Oscillospiraceae</taxon>
        <taxon>Subdoligranulum</taxon>
    </lineage>
</organism>
<dbReference type="AlphaFoldDB" id="D1PLQ7"/>
<gene>
    <name evidence="1" type="ORF">SUBVAR_05274</name>
</gene>
<keyword evidence="2" id="KW-1185">Reference proteome</keyword>
<dbReference type="STRING" id="411471.SUBVAR_05274"/>
<evidence type="ECO:0000313" key="2">
    <source>
        <dbReference type="Proteomes" id="UP000003438"/>
    </source>
</evidence>
<sequence>MLYTESIETERRYPTMTQQFKYVGGHIEVYSECGEFLFSADTMQEAWEELSA</sequence>
<proteinExistence type="predicted"/>
<protein>
    <submittedName>
        <fullName evidence="1">Uncharacterized protein</fullName>
    </submittedName>
</protein>
<dbReference type="HOGENOM" id="CLU_3085466_0_0_9"/>